<dbReference type="InterPro" id="IPR051604">
    <property type="entry name" value="Ergot_Alk_Oxidoreductase"/>
</dbReference>
<dbReference type="Pfam" id="PF05368">
    <property type="entry name" value="NmrA"/>
    <property type="match status" value="1"/>
</dbReference>
<dbReference type="Proteomes" id="UP000465302">
    <property type="component" value="Unassembled WGS sequence"/>
</dbReference>
<dbReference type="EMBL" id="BLKS01000001">
    <property type="protein sequence ID" value="GFG52188.1"/>
    <property type="molecule type" value="Genomic_DNA"/>
</dbReference>
<name>A0A7I9W498_MYCAG</name>
<evidence type="ECO:0000313" key="3">
    <source>
        <dbReference type="Proteomes" id="UP000465302"/>
    </source>
</evidence>
<feature type="domain" description="NmrA-like" evidence="1">
    <location>
        <begin position="10"/>
        <end position="273"/>
    </location>
</feature>
<protein>
    <submittedName>
        <fullName evidence="2">NmrA family transcriptional regulator</fullName>
    </submittedName>
</protein>
<evidence type="ECO:0000259" key="1">
    <source>
        <dbReference type="Pfam" id="PF05368"/>
    </source>
</evidence>
<proteinExistence type="predicted"/>
<dbReference type="PANTHER" id="PTHR43162">
    <property type="match status" value="1"/>
</dbReference>
<dbReference type="InterPro" id="IPR036291">
    <property type="entry name" value="NAD(P)-bd_dom_sf"/>
</dbReference>
<sequence length="315" mass="34215">MDSQVEADGPILVTGATGRHGNTGEHLVRRLRDAGRAVRVLARTVSERTERLAALGAEIAVGDLHDRRSLVPALADVDLAYFTYPIDAGVVSAATNYASAVQQVGRRPRTVVMSMGPAHPDHPSELGRAQWLAEQVLEWAGLDLTILRVVALFHENIAVLHARDVRERGLIRNSFGENGVPWINGADAAELGLAALLHPARFPETIHYANGTEEFSHVDIAGLLTELTGDAVRFESITKDQWRDDLLSLSQTDDVVNPAMAQHISAVGETVAKSGRSLAADRAAFEALTGREPVTMREFLHANLDKFTTHQRQPA</sequence>
<dbReference type="InterPro" id="IPR008030">
    <property type="entry name" value="NmrA-like"/>
</dbReference>
<accession>A0A7I9W498</accession>
<dbReference type="AlphaFoldDB" id="A0A7I9W498"/>
<dbReference type="SUPFAM" id="SSF51735">
    <property type="entry name" value="NAD(P)-binding Rossmann-fold domains"/>
    <property type="match status" value="1"/>
</dbReference>
<evidence type="ECO:0000313" key="2">
    <source>
        <dbReference type="EMBL" id="GFG52188.1"/>
    </source>
</evidence>
<gene>
    <name evidence="2" type="ORF">MAGR_36290</name>
</gene>
<dbReference type="RefSeq" id="WP_234816470.1">
    <property type="nucleotide sequence ID" value="NZ_BLKS01000001.1"/>
</dbReference>
<comment type="caution">
    <text evidence="2">The sequence shown here is derived from an EMBL/GenBank/DDBJ whole genome shotgun (WGS) entry which is preliminary data.</text>
</comment>
<organism evidence="2 3">
    <name type="scientific">Mycolicibacterium agri</name>
    <name type="common">Mycobacterium agri</name>
    <dbReference type="NCBI Taxonomy" id="36811"/>
    <lineage>
        <taxon>Bacteria</taxon>
        <taxon>Bacillati</taxon>
        <taxon>Actinomycetota</taxon>
        <taxon>Actinomycetes</taxon>
        <taxon>Mycobacteriales</taxon>
        <taxon>Mycobacteriaceae</taxon>
        <taxon>Mycolicibacterium</taxon>
    </lineage>
</organism>
<dbReference type="PANTHER" id="PTHR43162:SF1">
    <property type="entry name" value="PRESTALK A DIFFERENTIATION PROTEIN A"/>
    <property type="match status" value="1"/>
</dbReference>
<dbReference type="Gene3D" id="3.40.50.720">
    <property type="entry name" value="NAD(P)-binding Rossmann-like Domain"/>
    <property type="match status" value="1"/>
</dbReference>
<reference evidence="2 3" key="1">
    <citation type="journal article" date="2019" name="Emerg. Microbes Infect.">
        <title>Comprehensive subspecies identification of 175 nontuberculous mycobacteria species based on 7547 genomic profiles.</title>
        <authorList>
            <person name="Matsumoto Y."/>
            <person name="Kinjo T."/>
            <person name="Motooka D."/>
            <person name="Nabeya D."/>
            <person name="Jung N."/>
            <person name="Uechi K."/>
            <person name="Horii T."/>
            <person name="Iida T."/>
            <person name="Fujita J."/>
            <person name="Nakamura S."/>
        </authorList>
    </citation>
    <scope>NUCLEOTIDE SEQUENCE [LARGE SCALE GENOMIC DNA]</scope>
    <source>
        <strain evidence="2 3">JCM 6377</strain>
    </source>
</reference>